<feature type="region of interest" description="Disordered" evidence="5">
    <location>
        <begin position="599"/>
        <end position="620"/>
    </location>
</feature>
<dbReference type="Pfam" id="PF00271">
    <property type="entry name" value="Helicase_C"/>
    <property type="match status" value="1"/>
</dbReference>
<dbReference type="PROSITE" id="PS51192">
    <property type="entry name" value="HELICASE_ATP_BIND_1"/>
    <property type="match status" value="1"/>
</dbReference>
<reference evidence="8 9" key="1">
    <citation type="submission" date="2019-04" db="EMBL/GenBank/DDBJ databases">
        <title>Fungal friends and foes A comparative genomics study of 23 Aspergillus species from section Flavi.</title>
        <authorList>
            <consortium name="DOE Joint Genome Institute"/>
            <person name="Kjaerbolling I."/>
            <person name="Vesth T.C."/>
            <person name="Frisvad J.C."/>
            <person name="Nybo J.L."/>
            <person name="Theobald S."/>
            <person name="Kildgaard S."/>
            <person name="Petersen T.I."/>
            <person name="Kuo A."/>
            <person name="Sato A."/>
            <person name="Lyhne E.K."/>
            <person name="Kogle M.E."/>
            <person name="Wiebenga A."/>
            <person name="Kun R.S."/>
            <person name="Lubbers R.J."/>
            <person name="Makela M.R."/>
            <person name="Barry K."/>
            <person name="Chovatia M."/>
            <person name="Clum A."/>
            <person name="Daum C."/>
            <person name="Haridas S."/>
            <person name="He G."/>
            <person name="LaButti K."/>
            <person name="Lipzen A."/>
            <person name="Mondo S."/>
            <person name="Pangilinan J."/>
            <person name="Riley R."/>
            <person name="Salamov A."/>
            <person name="Simmons B.A."/>
            <person name="Magnuson J.K."/>
            <person name="Henrissat B."/>
            <person name="Mortensen U.H."/>
            <person name="Larsen T.O."/>
            <person name="De vries R.P."/>
            <person name="Grigoriev I.V."/>
            <person name="Machida M."/>
            <person name="Baker S.E."/>
            <person name="Andersen M.R."/>
        </authorList>
    </citation>
    <scope>NUCLEOTIDE SEQUENCE [LARGE SCALE GENOMIC DNA]</scope>
    <source>
        <strain evidence="8 9">CBS 117618</strain>
    </source>
</reference>
<keyword evidence="3" id="KW-0347">Helicase</keyword>
<dbReference type="Pfam" id="PF23002">
    <property type="entry name" value="PIN-like_DDX60"/>
    <property type="match status" value="1"/>
</dbReference>
<dbReference type="PROSITE" id="PS51194">
    <property type="entry name" value="HELICASE_CTER"/>
    <property type="match status" value="1"/>
</dbReference>
<dbReference type="PANTHER" id="PTHR44533:SF4">
    <property type="entry name" value="DEAD_H RNA HELICASE, PUTATIVE-RELATED"/>
    <property type="match status" value="1"/>
</dbReference>
<evidence type="ECO:0000256" key="3">
    <source>
        <dbReference type="ARBA" id="ARBA00022806"/>
    </source>
</evidence>
<dbReference type="EMBL" id="ML735010">
    <property type="protein sequence ID" value="KAB8202045.1"/>
    <property type="molecule type" value="Genomic_DNA"/>
</dbReference>
<keyword evidence="9" id="KW-1185">Reference proteome</keyword>
<evidence type="ECO:0000256" key="4">
    <source>
        <dbReference type="ARBA" id="ARBA00022840"/>
    </source>
</evidence>
<feature type="region of interest" description="Disordered" evidence="5">
    <location>
        <begin position="1248"/>
        <end position="1283"/>
    </location>
</feature>
<dbReference type="VEuPathDB" id="FungiDB:BDV34DRAFT_201666"/>
<dbReference type="CDD" id="cd18025">
    <property type="entry name" value="DEXHc_DDX60"/>
    <property type="match status" value="1"/>
</dbReference>
<dbReference type="PANTHER" id="PTHR44533">
    <property type="entry name" value="DEAD/H RNA HELICASE, PUTATIVE-RELATED"/>
    <property type="match status" value="1"/>
</dbReference>
<gene>
    <name evidence="8" type="ORF">BDV34DRAFT_201666</name>
</gene>
<accession>A0A5N6DA14</accession>
<dbReference type="CDD" id="cd18795">
    <property type="entry name" value="SF2_C_Ski2"/>
    <property type="match status" value="1"/>
</dbReference>
<evidence type="ECO:0000313" key="9">
    <source>
        <dbReference type="Proteomes" id="UP000326532"/>
    </source>
</evidence>
<evidence type="ECO:0000256" key="1">
    <source>
        <dbReference type="ARBA" id="ARBA00022741"/>
    </source>
</evidence>
<dbReference type="InterPro" id="IPR059032">
    <property type="entry name" value="WHD_DDX60"/>
</dbReference>
<dbReference type="SMART" id="SM00490">
    <property type="entry name" value="HELICc"/>
    <property type="match status" value="1"/>
</dbReference>
<dbReference type="Pfam" id="PF26076">
    <property type="entry name" value="WHD_DDX60"/>
    <property type="match status" value="1"/>
</dbReference>
<evidence type="ECO:0000256" key="2">
    <source>
        <dbReference type="ARBA" id="ARBA00022801"/>
    </source>
</evidence>
<dbReference type="SMART" id="SM00487">
    <property type="entry name" value="DEXDc"/>
    <property type="match status" value="1"/>
</dbReference>
<evidence type="ECO:0000313" key="8">
    <source>
        <dbReference type="EMBL" id="KAB8202045.1"/>
    </source>
</evidence>
<dbReference type="GO" id="GO:0005524">
    <property type="term" value="F:ATP binding"/>
    <property type="evidence" value="ECO:0007669"/>
    <property type="project" value="UniProtKB-KW"/>
</dbReference>
<name>A0A5N6DA14_ASPPA</name>
<feature type="compositionally biased region" description="Polar residues" evidence="5">
    <location>
        <begin position="599"/>
        <end position="613"/>
    </location>
</feature>
<evidence type="ECO:0000259" key="6">
    <source>
        <dbReference type="PROSITE" id="PS51192"/>
    </source>
</evidence>
<sequence length="1907" mass="214926">MIDTQKLHKWYNGLYSRTLDLVGDYAGDELFILEGDSLLLHCFSDDQIDFTNGFQLLHATYLVEKFLAQLHQRKCNFHIVFFKKHAYGCIPPDVARKLWPKYRLAREAILYHLLQNLLITFSSMRIGYFETYQCEEFERYLVSVDPYFLMCHDGASSGAHAGRRPGLTLENLELSSSDDDSNPSDVEEPGSEIATWETGIMFRSMIHHFICRGYNISLINSLECRDTKVMAMIVEDSAERARQLYKPVAATTEDSSSSSKSALEIDMIPETAVMHENAGAQSVMQPIVTVGMVPTLSDQGVGEGLSEKLLGLISSRSNLYVTQRDIISILAVSVMFKLRYICSGDSVLAARSLLLHAIILRECKLDERTNSTPRIATGGTFMECYSRVVLGMLTSTWWQGFAANIHCDIGDMIDGRLFQQTLRALLQPSYRRSFSPTVLSQLEVFESLVKDLCEVDLGFEQRSGFNMTTRASKGCTGSERPQGKTARLKDCKSNEQSNIPIAVLPFSNSVLDPHLSSVSLAIDHSAGNLVDVAISRISEELSHWHNHRKSLDTKTIHKLTGWQLRRNQFFMAEMRLYAASLTNSTGGILKPETVFVQSENNNQHRQIQTTRSGMNDGLKGLHLRKNRSTQKSSRSKIRPSSVRDQAAAQQLIKRDEAISRHWKSWRVKILELDQEHNYAARYVKLKQYLQALSNDKRSTIESEALTYGLSTLVVLWIDKCSSNQRDRSIPVATLIWATTCEIARKNHDVTEDIAKCLQDTISKLGLPAVEISARSKRPLSFQFAAITSTKVDVNIGLSTLEFQLTQAGPYLDRSMGSAPDPRVYDFEPDKWQREILDQIDARKSLFVVAPTSAGKTFISFYAIKQILEDDNEGVIVYVAPTKALVNQIAAEVQARFSKNFKETGKSVLAIHTRDYRINNPTGCQVLITVPHILQIMLLAPANADPWSSRVKRIIFDEIHCIGQADDGVIWEQLLLLAPCPIIALSATIGNPEEFNKWLELTQRANGNELKMIEHSTRYSDLRKYTYHPPASFVFNGFSTSSLLAPLGLDNSPNMSFMHPVASLIDRSRGIPNDLTLEPRDCWTLWNAMEKYKTAQFPVDESLNPSLALPAFICKANITQWEAKLKALLKCWMNDDKSPFDAVLNELSYELQIKGQESFQVSSGITSQSDNKRELKRNSILDTTLPLICSLHDQGALPALFFNYDRSHCERICHHLLSQLKEEESRWKASSSAWANDILGWEEWRTEEKRSRTQKRKETGKNARVSKDEQMRESASVEPSKYSSFDPEAPISGFHLADMKKLLPSEFEEYARELRQRLIPEWLIEALRRGIGVHHAGLNRKYRHVCEILFRRGYLRVVIATGTLALGINMPCKTVIFSGDSVFLTALGYRQAAGRAGRRGFDFLGNVVFQGVTYAKVCRLLSSKLPNLNGHFPITTSLVLRLFILLHESKQAPYAVKAINSILSCPRIYLGGPESKHTVLHHLRFSIEYLRRNYLLDQGGAPLNFSNTVAHLYYTGNSSFAFHALLSGGYFHDLCRDIRHRPKQVLLALMLVMSHLFGRQNLRPAILESKLKATKSSPSVVVLPPMPKKATRILHSHNEKTLNVYSAYVTTYINQHIKDADCFLPLTNFKCGGDTSAKDINPSMPFLPPTQVTSAFVALSGHRDRWSSIPELCKNVRSGVWLEQAVVPYVGLYPREGKLPLNAYLLDFFKHGNVHALEKDNRVRKGDIWFVLNDFSLVLATIVTSLENFLKLSPNADPDLLDIMGSGDAHEEELDISFAKEEVSEPEDKTLKSSKNKTKGLPKQPSPSMPIKAKKPEAAESWEDEVSDDEPNPEEKEAATTDLAQETLGNLKRNTRKKNTSIHTQSTNVIDHDSFGSTVLDGQGFFQVLEAFRMLQAEFNDKFKAIWA</sequence>
<dbReference type="FunFam" id="3.40.50.300:FF:001039">
    <property type="entry name" value="ATP-dependent RNA helicase DDX60"/>
    <property type="match status" value="1"/>
</dbReference>
<dbReference type="OMA" id="GYFHRLC"/>
<feature type="compositionally biased region" description="Basic and acidic residues" evidence="5">
    <location>
        <begin position="1248"/>
        <end position="1271"/>
    </location>
</feature>
<dbReference type="Proteomes" id="UP000326532">
    <property type="component" value="Unassembled WGS sequence"/>
</dbReference>
<protein>
    <recommendedName>
        <fullName evidence="10">DEAD/DEAH box helicase</fullName>
    </recommendedName>
</protein>
<dbReference type="GO" id="GO:0016787">
    <property type="term" value="F:hydrolase activity"/>
    <property type="evidence" value="ECO:0007669"/>
    <property type="project" value="UniProtKB-KW"/>
</dbReference>
<proteinExistence type="predicted"/>
<dbReference type="GO" id="GO:0005737">
    <property type="term" value="C:cytoplasm"/>
    <property type="evidence" value="ECO:0007669"/>
    <property type="project" value="TreeGrafter"/>
</dbReference>
<organism evidence="8 9">
    <name type="scientific">Aspergillus parasiticus</name>
    <dbReference type="NCBI Taxonomy" id="5067"/>
    <lineage>
        <taxon>Eukaryota</taxon>
        <taxon>Fungi</taxon>
        <taxon>Dikarya</taxon>
        <taxon>Ascomycota</taxon>
        <taxon>Pezizomycotina</taxon>
        <taxon>Eurotiomycetes</taxon>
        <taxon>Eurotiomycetidae</taxon>
        <taxon>Eurotiales</taxon>
        <taxon>Aspergillaceae</taxon>
        <taxon>Aspergillus</taxon>
        <taxon>Aspergillus subgen. Circumdati</taxon>
    </lineage>
</organism>
<evidence type="ECO:0000259" key="7">
    <source>
        <dbReference type="PROSITE" id="PS51194"/>
    </source>
</evidence>
<dbReference type="InterPro" id="IPR011545">
    <property type="entry name" value="DEAD/DEAH_box_helicase_dom"/>
</dbReference>
<keyword evidence="1" id="KW-0547">Nucleotide-binding</keyword>
<dbReference type="InterPro" id="IPR055124">
    <property type="entry name" value="PIN-like_DDX60"/>
</dbReference>
<dbReference type="InterPro" id="IPR052431">
    <property type="entry name" value="SKI2_subfamily_helicases"/>
</dbReference>
<dbReference type="InterPro" id="IPR001650">
    <property type="entry name" value="Helicase_C-like"/>
</dbReference>
<evidence type="ECO:0008006" key="10">
    <source>
        <dbReference type="Google" id="ProtNLM"/>
    </source>
</evidence>
<feature type="domain" description="Helicase ATP-binding" evidence="6">
    <location>
        <begin position="836"/>
        <end position="1006"/>
    </location>
</feature>
<dbReference type="InterPro" id="IPR027417">
    <property type="entry name" value="P-loop_NTPase"/>
</dbReference>
<dbReference type="Gene3D" id="3.40.50.300">
    <property type="entry name" value="P-loop containing nucleotide triphosphate hydrolases"/>
    <property type="match status" value="2"/>
</dbReference>
<feature type="compositionally biased region" description="Basic and acidic residues" evidence="5">
    <location>
        <begin position="1778"/>
        <end position="1790"/>
    </location>
</feature>
<dbReference type="InterPro" id="IPR014001">
    <property type="entry name" value="Helicase_ATP-bd"/>
</dbReference>
<dbReference type="GO" id="GO:0003676">
    <property type="term" value="F:nucleic acid binding"/>
    <property type="evidence" value="ECO:0007669"/>
    <property type="project" value="InterPro"/>
</dbReference>
<feature type="region of interest" description="Disordered" evidence="5">
    <location>
        <begin position="1778"/>
        <end position="1861"/>
    </location>
</feature>
<keyword evidence="2" id="KW-0378">Hydrolase</keyword>
<keyword evidence="4" id="KW-0067">ATP-binding</keyword>
<feature type="domain" description="Helicase C-terminal" evidence="7">
    <location>
        <begin position="1269"/>
        <end position="1439"/>
    </location>
</feature>
<feature type="compositionally biased region" description="Acidic residues" evidence="5">
    <location>
        <begin position="1819"/>
        <end position="1831"/>
    </location>
</feature>
<dbReference type="SUPFAM" id="SSF52540">
    <property type="entry name" value="P-loop containing nucleoside triphosphate hydrolases"/>
    <property type="match status" value="1"/>
</dbReference>
<dbReference type="GO" id="GO:0004386">
    <property type="term" value="F:helicase activity"/>
    <property type="evidence" value="ECO:0007669"/>
    <property type="project" value="UniProtKB-KW"/>
</dbReference>
<dbReference type="Pfam" id="PF00270">
    <property type="entry name" value="DEAD"/>
    <property type="match status" value="1"/>
</dbReference>
<evidence type="ECO:0000256" key="5">
    <source>
        <dbReference type="SAM" id="MobiDB-lite"/>
    </source>
</evidence>